<evidence type="ECO:0000313" key="2">
    <source>
        <dbReference type="Proteomes" id="UP000276133"/>
    </source>
</evidence>
<dbReference type="AlphaFoldDB" id="A0A3M7PUC6"/>
<protein>
    <submittedName>
        <fullName evidence="1">Uncharacterized protein</fullName>
    </submittedName>
</protein>
<keyword evidence="2" id="KW-1185">Reference proteome</keyword>
<proteinExistence type="predicted"/>
<dbReference type="EMBL" id="REGN01008761">
    <property type="protein sequence ID" value="RNA02767.1"/>
    <property type="molecule type" value="Genomic_DNA"/>
</dbReference>
<sequence>MTCHYVSNTGFHFDLFRLMRHVTIVERGLKMTISTKFSVYVSDISQ</sequence>
<dbReference type="Proteomes" id="UP000276133">
    <property type="component" value="Unassembled WGS sequence"/>
</dbReference>
<name>A0A3M7PUC6_BRAPC</name>
<organism evidence="1 2">
    <name type="scientific">Brachionus plicatilis</name>
    <name type="common">Marine rotifer</name>
    <name type="synonym">Brachionus muelleri</name>
    <dbReference type="NCBI Taxonomy" id="10195"/>
    <lineage>
        <taxon>Eukaryota</taxon>
        <taxon>Metazoa</taxon>
        <taxon>Spiralia</taxon>
        <taxon>Gnathifera</taxon>
        <taxon>Rotifera</taxon>
        <taxon>Eurotatoria</taxon>
        <taxon>Monogononta</taxon>
        <taxon>Pseudotrocha</taxon>
        <taxon>Ploima</taxon>
        <taxon>Brachionidae</taxon>
        <taxon>Brachionus</taxon>
    </lineage>
</organism>
<accession>A0A3M7PUC6</accession>
<gene>
    <name evidence="1" type="ORF">BpHYR1_007344</name>
</gene>
<comment type="caution">
    <text evidence="1">The sequence shown here is derived from an EMBL/GenBank/DDBJ whole genome shotgun (WGS) entry which is preliminary data.</text>
</comment>
<evidence type="ECO:0000313" key="1">
    <source>
        <dbReference type="EMBL" id="RNA02767.1"/>
    </source>
</evidence>
<reference evidence="1 2" key="1">
    <citation type="journal article" date="2018" name="Sci. Rep.">
        <title>Genomic signatures of local adaptation to the degree of environmental predictability in rotifers.</title>
        <authorList>
            <person name="Franch-Gras L."/>
            <person name="Hahn C."/>
            <person name="Garcia-Roger E.M."/>
            <person name="Carmona M.J."/>
            <person name="Serra M."/>
            <person name="Gomez A."/>
        </authorList>
    </citation>
    <scope>NUCLEOTIDE SEQUENCE [LARGE SCALE GENOMIC DNA]</scope>
    <source>
        <strain evidence="1">HYR1</strain>
    </source>
</reference>